<accession>A0A1G6PIF9</accession>
<dbReference type="Gene3D" id="3.40.50.1110">
    <property type="entry name" value="SGNH hydrolase"/>
    <property type="match status" value="2"/>
</dbReference>
<dbReference type="Proteomes" id="UP000199060">
    <property type="component" value="Unassembled WGS sequence"/>
</dbReference>
<dbReference type="GO" id="GO:0016788">
    <property type="term" value="F:hydrolase activity, acting on ester bonds"/>
    <property type="evidence" value="ECO:0007669"/>
    <property type="project" value="UniProtKB-ARBA"/>
</dbReference>
<feature type="signal peptide" evidence="1">
    <location>
        <begin position="1"/>
        <end position="17"/>
    </location>
</feature>
<dbReference type="AlphaFoldDB" id="A0A1G6PIF9"/>
<name>A0A1G6PIF9_9BACT</name>
<dbReference type="OrthoDB" id="9764164at2"/>
<proteinExistence type="predicted"/>
<dbReference type="RefSeq" id="WP_087938177.1">
    <property type="nucleotide sequence ID" value="NZ_FNAC01000006.1"/>
</dbReference>
<organism evidence="2 3">
    <name type="scientific">Algoriphagus faecimaris</name>
    <dbReference type="NCBI Taxonomy" id="686796"/>
    <lineage>
        <taxon>Bacteria</taxon>
        <taxon>Pseudomonadati</taxon>
        <taxon>Bacteroidota</taxon>
        <taxon>Cytophagia</taxon>
        <taxon>Cytophagales</taxon>
        <taxon>Cyclobacteriaceae</taxon>
        <taxon>Algoriphagus</taxon>
    </lineage>
</organism>
<dbReference type="InterPro" id="IPR036514">
    <property type="entry name" value="SGNH_hydro_sf"/>
</dbReference>
<feature type="chain" id="PRO_5011637512" evidence="1">
    <location>
        <begin position="18"/>
        <end position="487"/>
    </location>
</feature>
<gene>
    <name evidence="2" type="ORF">SAMN04488104_100653</name>
</gene>
<sequence length="487" mass="50554">MKYINKSIFLLVFGALAACTYDFPEPQVNEPTAGSADFSKIISVGNSLTAGFMDGALYNRGQENSFAVILAEQARAVGGGDFNVPSINSTNGFFQMGPQGPLGRLVLTVNPQTGATGPAPIGAGDIPTDFTGDKSNLNNFGVPGITLLTALIPQTGGPASPQNPAYNRLYERFASNPGTSTVIGDAAAALADGGTFFTFWLGNNDVLGYATGGASNPAILTSDEDFQQRLGSALGALLQASPEAKGAVANVPSLAVLPYFTLVPWNALPLAQAQADQANAGYAQYNGGLALARNGGLITAEEEELRQIQFQAGQNGFVMADESLTDLSGLGIPSLRMSNPSDRATLPLAQALGQVVGGNPALIRGISFPVEDQFVLTIQEQAEVNQKITAFNGIISAAVQANNDRLVLVDVNDLLNRVLQGQVSSGGVGLTASIVPPTGGFSLDGVHPNARAHAFVANHFIDAINAKWGANIPKANPNNYIGNDLPR</sequence>
<evidence type="ECO:0000256" key="1">
    <source>
        <dbReference type="SAM" id="SignalP"/>
    </source>
</evidence>
<evidence type="ECO:0000313" key="3">
    <source>
        <dbReference type="Proteomes" id="UP000199060"/>
    </source>
</evidence>
<evidence type="ECO:0000313" key="2">
    <source>
        <dbReference type="EMBL" id="SDC79839.1"/>
    </source>
</evidence>
<dbReference type="PROSITE" id="PS51257">
    <property type="entry name" value="PROKAR_LIPOPROTEIN"/>
    <property type="match status" value="1"/>
</dbReference>
<dbReference type="SUPFAM" id="SSF52266">
    <property type="entry name" value="SGNH hydrolase"/>
    <property type="match status" value="2"/>
</dbReference>
<keyword evidence="1" id="KW-0732">Signal</keyword>
<dbReference type="STRING" id="686796.SAMN04488104_100653"/>
<keyword evidence="3" id="KW-1185">Reference proteome</keyword>
<reference evidence="3" key="1">
    <citation type="submission" date="2016-10" db="EMBL/GenBank/DDBJ databases">
        <authorList>
            <person name="Varghese N."/>
            <person name="Submissions S."/>
        </authorList>
    </citation>
    <scope>NUCLEOTIDE SEQUENCE [LARGE SCALE GENOMIC DNA]</scope>
    <source>
        <strain evidence="3">DSM 23095</strain>
    </source>
</reference>
<keyword evidence="2" id="KW-0378">Hydrolase</keyword>
<protein>
    <submittedName>
        <fullName evidence="2">GDSL-like Lipase/Acylhydrolase</fullName>
    </submittedName>
</protein>
<dbReference type="EMBL" id="FNAC01000006">
    <property type="protein sequence ID" value="SDC79839.1"/>
    <property type="molecule type" value="Genomic_DNA"/>
</dbReference>